<dbReference type="AlphaFoldDB" id="A0A4R6PV46"/>
<dbReference type="Proteomes" id="UP000295087">
    <property type="component" value="Unassembled WGS sequence"/>
</dbReference>
<organism evidence="2 3">
    <name type="scientific">Nocardia ignorata</name>
    <dbReference type="NCBI Taxonomy" id="145285"/>
    <lineage>
        <taxon>Bacteria</taxon>
        <taxon>Bacillati</taxon>
        <taxon>Actinomycetota</taxon>
        <taxon>Actinomycetes</taxon>
        <taxon>Mycobacteriales</taxon>
        <taxon>Nocardiaceae</taxon>
        <taxon>Nocardia</taxon>
    </lineage>
</organism>
<gene>
    <name evidence="2" type="ORF">DFR75_1011045</name>
</gene>
<dbReference type="SUPFAM" id="SSF53474">
    <property type="entry name" value="alpha/beta-Hydrolases"/>
    <property type="match status" value="1"/>
</dbReference>
<dbReference type="InterPro" id="IPR050266">
    <property type="entry name" value="AB_hydrolase_sf"/>
</dbReference>
<accession>A0A4R6PV46</accession>
<proteinExistence type="predicted"/>
<dbReference type="EMBL" id="SNXK01000001">
    <property type="protein sequence ID" value="TDP41940.1"/>
    <property type="molecule type" value="Genomic_DNA"/>
</dbReference>
<dbReference type="InterPro" id="IPR029058">
    <property type="entry name" value="AB_hydrolase_fold"/>
</dbReference>
<dbReference type="PRINTS" id="PR00111">
    <property type="entry name" value="ABHYDROLASE"/>
</dbReference>
<dbReference type="InterPro" id="IPR000639">
    <property type="entry name" value="Epox_hydrolase-like"/>
</dbReference>
<dbReference type="RefSeq" id="WP_133733806.1">
    <property type="nucleotide sequence ID" value="NZ_JBHXPO010000001.1"/>
</dbReference>
<evidence type="ECO:0000313" key="3">
    <source>
        <dbReference type="Proteomes" id="UP000295087"/>
    </source>
</evidence>
<protein>
    <submittedName>
        <fullName evidence="2">Pimeloyl-ACP methyl ester carboxylesterase</fullName>
    </submittedName>
</protein>
<sequence>MPVQRDSSVIHFTDTGSGEPIVLSHGFLMDATMFDRTTARLTAAGLRVIAVDARGFGETVSDPDEPFTYWDLADDIASVLDHLDITGPVVLGGMSQGGYTALRFALRYPDRTRALVLASTTARANTVEESAQYRAMATAWTDPVIPLEPQARALAPLLIGGTDADQEHWIRRWLTDPDRPHTSAAWTNLATRDEITPRLPEIPCPALVLRGHADQAGGTADDASALAASLPGTQGLSTVIAGPTAGHAVWWTHPQPVSTAITTFVDRVRRAEQVSSG</sequence>
<keyword evidence="3" id="KW-1185">Reference proteome</keyword>
<evidence type="ECO:0000259" key="1">
    <source>
        <dbReference type="Pfam" id="PF00561"/>
    </source>
</evidence>
<reference evidence="2 3" key="1">
    <citation type="submission" date="2019-03" db="EMBL/GenBank/DDBJ databases">
        <title>Genomic Encyclopedia of Type Strains, Phase IV (KMG-IV): sequencing the most valuable type-strain genomes for metagenomic binning, comparative biology and taxonomic classification.</title>
        <authorList>
            <person name="Goeker M."/>
        </authorList>
    </citation>
    <scope>NUCLEOTIDE SEQUENCE [LARGE SCALE GENOMIC DNA]</scope>
    <source>
        <strain evidence="2 3">DSM 44496</strain>
    </source>
</reference>
<evidence type="ECO:0000313" key="2">
    <source>
        <dbReference type="EMBL" id="TDP41940.1"/>
    </source>
</evidence>
<name>A0A4R6PV46_NOCIG</name>
<dbReference type="InterPro" id="IPR000073">
    <property type="entry name" value="AB_hydrolase_1"/>
</dbReference>
<feature type="domain" description="AB hydrolase-1" evidence="1">
    <location>
        <begin position="20"/>
        <end position="136"/>
    </location>
</feature>
<dbReference type="PRINTS" id="PR00412">
    <property type="entry name" value="EPOXHYDRLASE"/>
</dbReference>
<dbReference type="Pfam" id="PF00561">
    <property type="entry name" value="Abhydrolase_1"/>
    <property type="match status" value="1"/>
</dbReference>
<dbReference type="PANTHER" id="PTHR43798">
    <property type="entry name" value="MONOACYLGLYCEROL LIPASE"/>
    <property type="match status" value="1"/>
</dbReference>
<dbReference type="Gene3D" id="3.40.50.1820">
    <property type="entry name" value="alpha/beta hydrolase"/>
    <property type="match status" value="1"/>
</dbReference>
<dbReference type="GO" id="GO:0003824">
    <property type="term" value="F:catalytic activity"/>
    <property type="evidence" value="ECO:0007669"/>
    <property type="project" value="InterPro"/>
</dbReference>
<comment type="caution">
    <text evidence="2">The sequence shown here is derived from an EMBL/GenBank/DDBJ whole genome shotgun (WGS) entry which is preliminary data.</text>
</comment>